<feature type="transmembrane region" description="Helical" evidence="1">
    <location>
        <begin position="163"/>
        <end position="182"/>
    </location>
</feature>
<evidence type="ECO:0000313" key="3">
    <source>
        <dbReference type="Proteomes" id="UP000027866"/>
    </source>
</evidence>
<reference evidence="2 3" key="1">
    <citation type="submission" date="2014-04" db="EMBL/GenBank/DDBJ databases">
        <title>A comprehensive comparison of genomes of Erythrobacter spp. Strains.</title>
        <authorList>
            <person name="Zheng Q."/>
        </authorList>
    </citation>
    <scope>NUCLEOTIDE SEQUENCE [LARGE SCALE GENOMIC DNA]</scope>
    <source>
        <strain evidence="2 3">DSM 8509</strain>
    </source>
</reference>
<evidence type="ECO:0000256" key="1">
    <source>
        <dbReference type="SAM" id="Phobius"/>
    </source>
</evidence>
<keyword evidence="1" id="KW-0812">Transmembrane</keyword>
<feature type="transmembrane region" description="Helical" evidence="1">
    <location>
        <begin position="21"/>
        <end position="42"/>
    </location>
</feature>
<keyword evidence="3" id="KW-1185">Reference proteome</keyword>
<name>A0A074N496_9SPHN</name>
<dbReference type="AlphaFoldDB" id="A0A074N496"/>
<comment type="caution">
    <text evidence="2">The sequence shown here is derived from an EMBL/GenBank/DDBJ whole genome shotgun (WGS) entry which is preliminary data.</text>
</comment>
<feature type="transmembrane region" description="Helical" evidence="1">
    <location>
        <begin position="102"/>
        <end position="123"/>
    </location>
</feature>
<dbReference type="Proteomes" id="UP000027866">
    <property type="component" value="Unassembled WGS sequence"/>
</dbReference>
<protein>
    <submittedName>
        <fullName evidence="2">Uncharacterized protein</fullName>
    </submittedName>
</protein>
<feature type="transmembrane region" description="Helical" evidence="1">
    <location>
        <begin position="48"/>
        <end position="69"/>
    </location>
</feature>
<dbReference type="EMBL" id="JMIX01000008">
    <property type="protein sequence ID" value="KEO92807.1"/>
    <property type="molecule type" value="Genomic_DNA"/>
</dbReference>
<organism evidence="2 3">
    <name type="scientific">Erythrobacter litoralis</name>
    <dbReference type="NCBI Taxonomy" id="39960"/>
    <lineage>
        <taxon>Bacteria</taxon>
        <taxon>Pseudomonadati</taxon>
        <taxon>Pseudomonadota</taxon>
        <taxon>Alphaproteobacteria</taxon>
        <taxon>Sphingomonadales</taxon>
        <taxon>Erythrobacteraceae</taxon>
        <taxon>Erythrobacter/Porphyrobacter group</taxon>
        <taxon>Erythrobacter</taxon>
    </lineage>
</organism>
<keyword evidence="1" id="KW-0472">Membrane</keyword>
<proteinExistence type="predicted"/>
<evidence type="ECO:0000313" key="2">
    <source>
        <dbReference type="EMBL" id="KEO92807.1"/>
    </source>
</evidence>
<sequence length="184" mass="18831">MVLAGAGLATLYLAWKRKTRFWPLVLGGWSLIAASLWSWAQVSSAERGIALGTVAAVLLALGLIGARAISAPVKARRQVPQRLASVPDPALSGQGWRAGAGIAAMIVLALFVSAGMCTALFMLARSAGMEHTANLTMTMFAFPLLLAALTTFVAYAEGGRTKAMSLAGLGLGSAVAVAATMGSV</sequence>
<keyword evidence="1" id="KW-1133">Transmembrane helix</keyword>
<gene>
    <name evidence="2" type="ORF">EH32_13515</name>
</gene>
<accession>A0A074N496</accession>
<feature type="transmembrane region" description="Helical" evidence="1">
    <location>
        <begin position="135"/>
        <end position="156"/>
    </location>
</feature>